<dbReference type="InterPro" id="IPR003172">
    <property type="entry name" value="ML_dom"/>
</dbReference>
<evidence type="ECO:0008006" key="7">
    <source>
        <dbReference type="Google" id="ProtNLM"/>
    </source>
</evidence>
<evidence type="ECO:0000256" key="2">
    <source>
        <dbReference type="SAM" id="Phobius"/>
    </source>
</evidence>
<feature type="transmembrane region" description="Helical" evidence="2">
    <location>
        <begin position="20"/>
        <end position="41"/>
    </location>
</feature>
<dbReference type="Gene3D" id="2.60.40.770">
    <property type="match status" value="1"/>
</dbReference>
<dbReference type="OMA" id="HIYQETH"/>
<organism evidence="5 6">
    <name type="scientific">Cynara cardunculus var. scolymus</name>
    <name type="common">Globe artichoke</name>
    <name type="synonym">Cynara scolymus</name>
    <dbReference type="NCBI Taxonomy" id="59895"/>
    <lineage>
        <taxon>Eukaryota</taxon>
        <taxon>Viridiplantae</taxon>
        <taxon>Streptophyta</taxon>
        <taxon>Embryophyta</taxon>
        <taxon>Tracheophyta</taxon>
        <taxon>Spermatophyta</taxon>
        <taxon>Magnoliopsida</taxon>
        <taxon>eudicotyledons</taxon>
        <taxon>Gunneridae</taxon>
        <taxon>Pentapetalae</taxon>
        <taxon>asterids</taxon>
        <taxon>campanulids</taxon>
        <taxon>Asterales</taxon>
        <taxon>Asteraceae</taxon>
        <taxon>Carduoideae</taxon>
        <taxon>Cardueae</taxon>
        <taxon>Carduinae</taxon>
        <taxon>Cynara</taxon>
    </lineage>
</organism>
<sequence>MTLSLFVHLTLRLKNPMEGIQSKIFIVLLYSLFIIAPSIYATDFKYCNKKKEYAIKVSGVVITPDPITRGTETSFTISAYTEKPKSGGKVVIDVAYFGWGVYSETGDLCDKTSCPVPAGDFAISHSQFLPAFAPPGSYTLSLKMQDGNKNELTCIKFDFSIGFFDSEGVANS</sequence>
<name>A0A103Y022_CYNCS</name>
<dbReference type="InterPro" id="IPR039670">
    <property type="entry name" value="NPC2-like"/>
</dbReference>
<keyword evidence="2" id="KW-0472">Membrane</keyword>
<dbReference type="GO" id="GO:0032934">
    <property type="term" value="F:sterol binding"/>
    <property type="evidence" value="ECO:0007669"/>
    <property type="project" value="InterPro"/>
</dbReference>
<dbReference type="CDD" id="cd00917">
    <property type="entry name" value="PG-PI_TP"/>
    <property type="match status" value="1"/>
</dbReference>
<dbReference type="InterPro" id="IPR033917">
    <property type="entry name" value="ML_PG-PI_TP"/>
</dbReference>
<dbReference type="InterPro" id="IPR014756">
    <property type="entry name" value="Ig_E-set"/>
</dbReference>
<evidence type="ECO:0000256" key="1">
    <source>
        <dbReference type="ARBA" id="ARBA00022729"/>
    </source>
</evidence>
<dbReference type="SMART" id="SM00737">
    <property type="entry name" value="ML"/>
    <property type="match status" value="1"/>
</dbReference>
<evidence type="ECO:0000259" key="4">
    <source>
        <dbReference type="SMART" id="SM01320"/>
    </source>
</evidence>
<proteinExistence type="predicted"/>
<keyword evidence="6" id="KW-1185">Reference proteome</keyword>
<dbReference type="PANTHER" id="PTHR11306">
    <property type="entry name" value="NIEMANN PICK TYPE C2 PROTEIN NPC2-RELATED"/>
    <property type="match status" value="1"/>
</dbReference>
<evidence type="ECO:0000313" key="6">
    <source>
        <dbReference type="Proteomes" id="UP000243975"/>
    </source>
</evidence>
<dbReference type="PANTHER" id="PTHR11306:SF43">
    <property type="entry name" value="IMMUNOGLOBULIN E-SET-RELATED"/>
    <property type="match status" value="1"/>
</dbReference>
<dbReference type="SUPFAM" id="SSF81296">
    <property type="entry name" value="E set domains"/>
    <property type="match status" value="1"/>
</dbReference>
<reference evidence="5 6" key="1">
    <citation type="journal article" date="2016" name="Sci. Rep.">
        <title>The genome sequence of the outbreeding globe artichoke constructed de novo incorporating a phase-aware low-pass sequencing strategy of F1 progeny.</title>
        <authorList>
            <person name="Scaglione D."/>
            <person name="Reyes-Chin-Wo S."/>
            <person name="Acquadro A."/>
            <person name="Froenicke L."/>
            <person name="Portis E."/>
            <person name="Beitel C."/>
            <person name="Tirone M."/>
            <person name="Mauro R."/>
            <person name="Lo Monaco A."/>
            <person name="Mauromicale G."/>
            <person name="Faccioli P."/>
            <person name="Cattivelli L."/>
            <person name="Rieseberg L."/>
            <person name="Michelmore R."/>
            <person name="Lanteri S."/>
        </authorList>
    </citation>
    <scope>NUCLEOTIDE SEQUENCE [LARGE SCALE GENOMIC DNA]</scope>
    <source>
        <strain evidence="5">2C</strain>
    </source>
</reference>
<gene>
    <name evidence="5" type="ORF">Ccrd_021697</name>
</gene>
<evidence type="ECO:0000259" key="3">
    <source>
        <dbReference type="SMART" id="SM00737"/>
    </source>
</evidence>
<dbReference type="Proteomes" id="UP000243975">
    <property type="component" value="Unassembled WGS sequence"/>
</dbReference>
<comment type="caution">
    <text evidence="5">The sequence shown here is derived from an EMBL/GenBank/DDBJ whole genome shotgun (WGS) entry which is preliminary data.</text>
</comment>
<keyword evidence="1" id="KW-0732">Signal</keyword>
<evidence type="ECO:0000313" key="5">
    <source>
        <dbReference type="EMBL" id="KVI00039.1"/>
    </source>
</evidence>
<protein>
    <recommendedName>
        <fullName evidence="7">MD-2-related lipid-recognition domain-containing protein</fullName>
    </recommendedName>
</protein>
<dbReference type="Gramene" id="KVI00039">
    <property type="protein sequence ID" value="KVI00039"/>
    <property type="gene ID" value="Ccrd_021697"/>
</dbReference>
<dbReference type="OrthoDB" id="6409159at2759"/>
<dbReference type="InterPro" id="IPR032800">
    <property type="entry name" value="TRP_N"/>
</dbReference>
<dbReference type="GO" id="GO:0032366">
    <property type="term" value="P:intracellular sterol transport"/>
    <property type="evidence" value="ECO:0007669"/>
    <property type="project" value="InterPro"/>
</dbReference>
<keyword evidence="2" id="KW-0812">Transmembrane</keyword>
<dbReference type="STRING" id="59895.A0A103Y022"/>
<dbReference type="EMBL" id="LEKV01003401">
    <property type="protein sequence ID" value="KVI00039.1"/>
    <property type="molecule type" value="Genomic_DNA"/>
</dbReference>
<feature type="domain" description="ML-like" evidence="4">
    <location>
        <begin position="37"/>
        <end position="164"/>
    </location>
</feature>
<keyword evidence="2" id="KW-1133">Transmembrane helix</keyword>
<dbReference type="Pfam" id="PF02221">
    <property type="entry name" value="E1_DerP2_DerF2"/>
    <property type="match status" value="1"/>
</dbReference>
<accession>A0A103Y022</accession>
<dbReference type="AlphaFoldDB" id="A0A103Y022"/>
<dbReference type="SMART" id="SM01320">
    <property type="entry name" value="TRP_N"/>
    <property type="match status" value="1"/>
</dbReference>
<feature type="domain" description="MD-2-related lipid-recognition" evidence="3">
    <location>
        <begin position="44"/>
        <end position="159"/>
    </location>
</feature>